<dbReference type="InterPro" id="IPR022075">
    <property type="entry name" value="Symplekin_C"/>
</dbReference>
<feature type="region of interest" description="Disordered" evidence="1">
    <location>
        <begin position="178"/>
        <end position="206"/>
    </location>
</feature>
<evidence type="ECO:0000259" key="2">
    <source>
        <dbReference type="Pfam" id="PF12295"/>
    </source>
</evidence>
<dbReference type="Pfam" id="PF12295">
    <property type="entry name" value="Symplekin_C"/>
    <property type="match status" value="1"/>
</dbReference>
<protein>
    <recommendedName>
        <fullName evidence="2">Symplekin C-terminal domain-containing protein</fullName>
    </recommendedName>
</protein>
<feature type="domain" description="Symplekin C-terminal" evidence="2">
    <location>
        <begin position="1025"/>
        <end position="1212"/>
    </location>
</feature>
<accession>A0AAD9GH47</accession>
<evidence type="ECO:0000313" key="3">
    <source>
        <dbReference type="EMBL" id="KAK1938381.1"/>
    </source>
</evidence>
<proteinExistence type="predicted"/>
<dbReference type="InterPro" id="IPR016024">
    <property type="entry name" value="ARM-type_fold"/>
</dbReference>
<evidence type="ECO:0000256" key="1">
    <source>
        <dbReference type="SAM" id="MobiDB-lite"/>
    </source>
</evidence>
<reference evidence="3" key="1">
    <citation type="journal article" date="2014" name="Nucleic Acids Res.">
        <title>The evolutionary dynamics of variant antigen genes in Babesia reveal a history of genomic innovation underlying host-parasite interaction.</title>
        <authorList>
            <person name="Jackson A.P."/>
            <person name="Otto T.D."/>
            <person name="Darby A."/>
            <person name="Ramaprasad A."/>
            <person name="Xia D."/>
            <person name="Echaide I.E."/>
            <person name="Farber M."/>
            <person name="Gahlot S."/>
            <person name="Gamble J."/>
            <person name="Gupta D."/>
            <person name="Gupta Y."/>
            <person name="Jackson L."/>
            <person name="Malandrin L."/>
            <person name="Malas T.B."/>
            <person name="Moussa E."/>
            <person name="Nair M."/>
            <person name="Reid A.J."/>
            <person name="Sanders M."/>
            <person name="Sharma J."/>
            <person name="Tracey A."/>
            <person name="Quail M.A."/>
            <person name="Weir W."/>
            <person name="Wastling J.M."/>
            <person name="Hall N."/>
            <person name="Willadsen P."/>
            <person name="Lingelbach K."/>
            <person name="Shiels B."/>
            <person name="Tait A."/>
            <person name="Berriman M."/>
            <person name="Allred D.R."/>
            <person name="Pain A."/>
        </authorList>
    </citation>
    <scope>NUCLEOTIDE SEQUENCE</scope>
    <source>
        <strain evidence="3">1802A</strain>
    </source>
</reference>
<keyword evidence="4" id="KW-1185">Reference proteome</keyword>
<gene>
    <name evidence="3" type="ORF">X943_000732</name>
</gene>
<feature type="compositionally biased region" description="Polar residues" evidence="1">
    <location>
        <begin position="193"/>
        <end position="206"/>
    </location>
</feature>
<sequence>MSQEAEILGLLQRGNREAFEVRLQQFRRLQISQSKAGKAKLCRLINHVVNVDGQYATVLIEDVSNMLNDADTAVRNEALAAFAKSAHLFMFHIILARAVYPNSEVTKDAMADLECALSLVQHAAAGVDASDCRGANGAASVTELVHAGSRGAVASAMRVIMMKLAFLAQLGVEPSMVGTPSSVRKPSEETMEPPTSDTNVTAETSSETVKQGKQLNRKSTFNLDKWYSIIKSDTELLTQLSNWSYTATSLLAGCILAAIKSNKPSALTRSMLAAEVASTLVTYYAKQYFNELMKPLIATHTHMFKSSGAYEKMILRVFTSDAARDFHTKLVAMLNEAGYHCNLTEMYKRAHITAAENRCYVYGGEGEVGENDAVNLVSMLMGIEDNDELFKLATKSAGERASDDVLSGIKAAQVFVCDSSVIKGMDNADGVFDCSNAELRLAPAGIPSEGPALQLDPKWNPKYVAPSNVVELQPVSCDAIREHHQLYSQLVATQMMDTAVSYAWHLRGTVIKGNGPNRFAKFNRVLFNKLFLSGVIPKVTQLRLFAELMDHLAQMALIDPQGSSLPGCSQVGTEIPQQSSMLAPALEDSRNVGVAELLTQVATQRQSAALETLLGYVNDILMTKACLELARGIVDGRRDECLKTLIGSAPSAEGEKMATDGANSDNEEGSEERVSYGQLVDIALEKLYKPHILEVVEVRDAYVLQMCRFILNLPFIPITIVSQISYWLTNKSSRRLAFSLISNILKKSQCPELKEQIFVLFLRTLVAEDVEVKSLFLRLISSPKGLYHANSDGRHYSIGSHEAVFDAMLDWIRGGGGCAKCKIAPYLTKEIIRDCNSMVNRPLWQWPGGLIKAMDDAAKGQTTKPKKSARDCMESVDWTLLSSVWLEEAFALLARPHAINVHPFLATIIQTVTQDGTITGLFEPIVIAAGKNGALVPFICEIAESLDEEMLLQARRSCCLHIDEIVHVLRYKPEENAFLVQLLSDVRTMWLDPKHHLLEVWNKEASPAKKLVEVALGHLESCEAYIMQLIPFMGVEQLERVVTHMFAHGSEDNLKRVLALMLEVPPTFKREQKELNLALPQHFMYQCYSIKPYKELLRRQTGILDHCVECCVLGQMSVESALSACTLIVESTEDVSFVFGRVLCQLVQRVPQTRSVVVQSILPTLIQRGAWSDKMLWRGVVISITTLWPGHKEQLCRLLLLLPQEQGEATIKTLQSQHNVIAFMESTLPQLDHTVHIPDYIKVMLSL</sequence>
<organism evidence="3 4">
    <name type="scientific">Babesia divergens</name>
    <dbReference type="NCBI Taxonomy" id="32595"/>
    <lineage>
        <taxon>Eukaryota</taxon>
        <taxon>Sar</taxon>
        <taxon>Alveolata</taxon>
        <taxon>Apicomplexa</taxon>
        <taxon>Aconoidasida</taxon>
        <taxon>Piroplasmida</taxon>
        <taxon>Babesiidae</taxon>
        <taxon>Babesia</taxon>
    </lineage>
</organism>
<dbReference type="AlphaFoldDB" id="A0AAD9GH47"/>
<dbReference type="EMBL" id="JAHBMH010000024">
    <property type="protein sequence ID" value="KAK1938381.1"/>
    <property type="molecule type" value="Genomic_DNA"/>
</dbReference>
<dbReference type="SUPFAM" id="SSF48371">
    <property type="entry name" value="ARM repeat"/>
    <property type="match status" value="1"/>
</dbReference>
<name>A0AAD9GH47_BABDI</name>
<dbReference type="Proteomes" id="UP001195914">
    <property type="component" value="Unassembled WGS sequence"/>
</dbReference>
<evidence type="ECO:0000313" key="4">
    <source>
        <dbReference type="Proteomes" id="UP001195914"/>
    </source>
</evidence>
<comment type="caution">
    <text evidence="3">The sequence shown here is derived from an EMBL/GenBank/DDBJ whole genome shotgun (WGS) entry which is preliminary data.</text>
</comment>
<feature type="region of interest" description="Disordered" evidence="1">
    <location>
        <begin position="652"/>
        <end position="671"/>
    </location>
</feature>
<reference evidence="3" key="2">
    <citation type="submission" date="2021-05" db="EMBL/GenBank/DDBJ databases">
        <authorList>
            <person name="Pain A."/>
        </authorList>
    </citation>
    <scope>NUCLEOTIDE SEQUENCE</scope>
    <source>
        <strain evidence="3">1802A</strain>
    </source>
</reference>